<evidence type="ECO:0000313" key="6">
    <source>
        <dbReference type="Proteomes" id="UP001225596"/>
    </source>
</evidence>
<name>A0ABU1BTT3_9BURK</name>
<dbReference type="SUPFAM" id="SSF109604">
    <property type="entry name" value="HD-domain/PDEase-like"/>
    <property type="match status" value="1"/>
</dbReference>
<dbReference type="SMART" id="SM00267">
    <property type="entry name" value="GGDEF"/>
    <property type="match status" value="1"/>
</dbReference>
<accession>A0ABU1BTT3</accession>
<dbReference type="InterPro" id="IPR013976">
    <property type="entry name" value="HDOD"/>
</dbReference>
<dbReference type="EC" id="2.7.7.65" evidence="1"/>
<dbReference type="PANTHER" id="PTHR45138">
    <property type="entry name" value="REGULATORY COMPONENTS OF SENSORY TRANSDUCTION SYSTEM"/>
    <property type="match status" value="1"/>
</dbReference>
<dbReference type="InterPro" id="IPR043128">
    <property type="entry name" value="Rev_trsase/Diguanyl_cyclase"/>
</dbReference>
<feature type="domain" description="GGDEF" evidence="3">
    <location>
        <begin position="343"/>
        <end position="479"/>
    </location>
</feature>
<dbReference type="PANTHER" id="PTHR45138:SF9">
    <property type="entry name" value="DIGUANYLATE CYCLASE DGCM-RELATED"/>
    <property type="match status" value="1"/>
</dbReference>
<dbReference type="EMBL" id="JAUYVH010000023">
    <property type="protein sequence ID" value="MDQ9172387.1"/>
    <property type="molecule type" value="Genomic_DNA"/>
</dbReference>
<dbReference type="SUPFAM" id="SSF55073">
    <property type="entry name" value="Nucleotide cyclase"/>
    <property type="match status" value="1"/>
</dbReference>
<gene>
    <name evidence="5" type="ORF">Q8A64_18425</name>
</gene>
<dbReference type="Pfam" id="PF08668">
    <property type="entry name" value="HDOD"/>
    <property type="match status" value="1"/>
</dbReference>
<dbReference type="Pfam" id="PF00990">
    <property type="entry name" value="GGDEF"/>
    <property type="match status" value="1"/>
</dbReference>
<dbReference type="RefSeq" id="WP_338438438.1">
    <property type="nucleotide sequence ID" value="NZ_JAUYVH010000023.1"/>
</dbReference>
<dbReference type="NCBIfam" id="TIGR00254">
    <property type="entry name" value="GGDEF"/>
    <property type="match status" value="1"/>
</dbReference>
<proteinExistence type="predicted"/>
<comment type="caution">
    <text evidence="5">The sequence shown here is derived from an EMBL/GenBank/DDBJ whole genome shotgun (WGS) entry which is preliminary data.</text>
</comment>
<dbReference type="Proteomes" id="UP001225596">
    <property type="component" value="Unassembled WGS sequence"/>
</dbReference>
<dbReference type="PROSITE" id="PS50887">
    <property type="entry name" value="GGDEF"/>
    <property type="match status" value="1"/>
</dbReference>
<dbReference type="PROSITE" id="PS51833">
    <property type="entry name" value="HDOD"/>
    <property type="match status" value="1"/>
</dbReference>
<dbReference type="InterPro" id="IPR029787">
    <property type="entry name" value="Nucleotide_cyclase"/>
</dbReference>
<evidence type="ECO:0000259" key="3">
    <source>
        <dbReference type="PROSITE" id="PS50887"/>
    </source>
</evidence>
<dbReference type="CDD" id="cd01949">
    <property type="entry name" value="GGDEF"/>
    <property type="match status" value="1"/>
</dbReference>
<evidence type="ECO:0000313" key="5">
    <source>
        <dbReference type="EMBL" id="MDQ9172387.1"/>
    </source>
</evidence>
<feature type="domain" description="HDOD" evidence="4">
    <location>
        <begin position="17"/>
        <end position="208"/>
    </location>
</feature>
<dbReference type="Gene3D" id="3.30.70.270">
    <property type="match status" value="1"/>
</dbReference>
<dbReference type="Gene3D" id="1.10.3210.10">
    <property type="entry name" value="Hypothetical protein af1432"/>
    <property type="match status" value="1"/>
</dbReference>
<dbReference type="InterPro" id="IPR000160">
    <property type="entry name" value="GGDEF_dom"/>
</dbReference>
<evidence type="ECO:0000256" key="1">
    <source>
        <dbReference type="ARBA" id="ARBA00012528"/>
    </source>
</evidence>
<evidence type="ECO:0000259" key="4">
    <source>
        <dbReference type="PROSITE" id="PS51833"/>
    </source>
</evidence>
<evidence type="ECO:0000256" key="2">
    <source>
        <dbReference type="ARBA" id="ARBA00034247"/>
    </source>
</evidence>
<organism evidence="5 6">
    <name type="scientific">Keguizhuia sedimenti</name>
    <dbReference type="NCBI Taxonomy" id="3064264"/>
    <lineage>
        <taxon>Bacteria</taxon>
        <taxon>Pseudomonadati</taxon>
        <taxon>Pseudomonadota</taxon>
        <taxon>Betaproteobacteria</taxon>
        <taxon>Burkholderiales</taxon>
        <taxon>Oxalobacteraceae</taxon>
        <taxon>Keguizhuia</taxon>
    </lineage>
</organism>
<keyword evidence="6" id="KW-1185">Reference proteome</keyword>
<reference evidence="5 6" key="1">
    <citation type="submission" date="2023-08" db="EMBL/GenBank/DDBJ databases">
        <title>Oxalobacteraceae gen .nov., isolated from river sludge outside the plant.</title>
        <authorList>
            <person name="Zhao S.Y."/>
        </authorList>
    </citation>
    <scope>NUCLEOTIDE SEQUENCE [LARGE SCALE GENOMIC DNA]</scope>
    <source>
        <strain evidence="5 6">R-40</strain>
    </source>
</reference>
<protein>
    <recommendedName>
        <fullName evidence="1">diguanylate cyclase</fullName>
        <ecNumber evidence="1">2.7.7.65</ecNumber>
    </recommendedName>
</protein>
<sequence>MPIHESLLQRLQLCTSLPTPPSTAVKLIDLVNDPNTSLIQIADCVAFDPALAVKMLKVANSPLYSTRRTATNVRQAVNLMGTHAAVTVALSFSLVRNLSGTHKNDEELLFWKRSILSALACRILAGRFGFNPDDLLVAGLLQNIGVLALQTTMPDEYPVDAMALDDEALLEAEKAKFGSGHDEVGYWLLKKWRLPDHLALACIASHVAPSTGETPPSPGGCVAVSGYFADVFIKEKDTGAVQKVTNAASRWLGMDADSTAAVLEKMGGSAKEFEDLFDVPLIAVEQAEAIVDQAKELVMIASLGKLRELEEKAQRDALTGAHNRQYFDEAFNQEFAASSRHGWPLSVAFIDIDHFKQVNDTYGHAAGDNALVTLSRLISTQIRNGDIFARYGGEEFVLLLPGMDSDAAWIVLSRIREVIASFAHTFGDATFNMTISAGLASHKDGTLTYVLPEELLHAADNALYAAKHMGRNQIVRATKEIRMVKHSLPLRGE</sequence>
<dbReference type="InterPro" id="IPR050469">
    <property type="entry name" value="Diguanylate_Cyclase"/>
</dbReference>
<comment type="catalytic activity">
    <reaction evidence="2">
        <text>2 GTP = 3',3'-c-di-GMP + 2 diphosphate</text>
        <dbReference type="Rhea" id="RHEA:24898"/>
        <dbReference type="ChEBI" id="CHEBI:33019"/>
        <dbReference type="ChEBI" id="CHEBI:37565"/>
        <dbReference type="ChEBI" id="CHEBI:58805"/>
        <dbReference type="EC" id="2.7.7.65"/>
    </reaction>
</comment>